<dbReference type="Gene3D" id="2.30.110.10">
    <property type="entry name" value="Electron Transport, Fmn-binding Protein, Chain A"/>
    <property type="match status" value="1"/>
</dbReference>
<gene>
    <name evidence="1" type="ORF">FHU39_002757</name>
</gene>
<dbReference type="Proteomes" id="UP000559182">
    <property type="component" value="Unassembled WGS sequence"/>
</dbReference>
<proteinExistence type="predicted"/>
<organism evidence="1 2">
    <name type="scientific">Flexivirga oryzae</name>
    <dbReference type="NCBI Taxonomy" id="1794944"/>
    <lineage>
        <taxon>Bacteria</taxon>
        <taxon>Bacillati</taxon>
        <taxon>Actinomycetota</taxon>
        <taxon>Actinomycetes</taxon>
        <taxon>Micrococcales</taxon>
        <taxon>Dermacoccaceae</taxon>
        <taxon>Flexivirga</taxon>
    </lineage>
</organism>
<name>A0A839N7K9_9MICO</name>
<dbReference type="RefSeq" id="WP_183321146.1">
    <property type="nucleotide sequence ID" value="NZ_JACHVQ010000002.1"/>
</dbReference>
<protein>
    <submittedName>
        <fullName evidence="1">Nitroimidazol reductase NimA-like FMN-containing flavoprotein (Pyridoxamine 5'-phosphate oxidase superfamily)</fullName>
    </submittedName>
</protein>
<keyword evidence="2" id="KW-1185">Reference proteome</keyword>
<dbReference type="SUPFAM" id="SSF50475">
    <property type="entry name" value="FMN-binding split barrel"/>
    <property type="match status" value="1"/>
</dbReference>
<reference evidence="1 2" key="1">
    <citation type="submission" date="2020-08" db="EMBL/GenBank/DDBJ databases">
        <title>Sequencing the genomes of 1000 actinobacteria strains.</title>
        <authorList>
            <person name="Klenk H.-P."/>
        </authorList>
    </citation>
    <scope>NUCLEOTIDE SEQUENCE [LARGE SCALE GENOMIC DNA]</scope>
    <source>
        <strain evidence="1 2">DSM 105369</strain>
    </source>
</reference>
<dbReference type="InterPro" id="IPR024747">
    <property type="entry name" value="Pyridox_Oxase-rel"/>
</dbReference>
<dbReference type="InterPro" id="IPR012349">
    <property type="entry name" value="Split_barrel_FMN-bd"/>
</dbReference>
<sequence>MSFTNRDTVELPTDECWELTRSVRVGRLAVIVDGKPDIFPVNHLVDDETIVIRTGSGTKHSAADRQPVAFEVDGYDLQHAVAWSVVIKGTARSIERVHELVEALQLPVFPWQHGAKPRFLRIEPQTITGRRITVSSSDLYRDPAE</sequence>
<dbReference type="AlphaFoldDB" id="A0A839N7K9"/>
<evidence type="ECO:0000313" key="2">
    <source>
        <dbReference type="Proteomes" id="UP000559182"/>
    </source>
</evidence>
<comment type="caution">
    <text evidence="1">The sequence shown here is derived from an EMBL/GenBank/DDBJ whole genome shotgun (WGS) entry which is preliminary data.</text>
</comment>
<accession>A0A839N7K9</accession>
<evidence type="ECO:0000313" key="1">
    <source>
        <dbReference type="EMBL" id="MBB2892739.1"/>
    </source>
</evidence>
<dbReference type="Pfam" id="PF12900">
    <property type="entry name" value="Pyridox_ox_2"/>
    <property type="match status" value="1"/>
</dbReference>
<dbReference type="EMBL" id="JACHVQ010000002">
    <property type="protein sequence ID" value="MBB2892739.1"/>
    <property type="molecule type" value="Genomic_DNA"/>
</dbReference>